<reference evidence="3 5" key="1">
    <citation type="submission" date="2015-09" db="EMBL/GenBank/DDBJ databases">
        <authorList>
            <consortium name="Pathogen Informatics"/>
        </authorList>
    </citation>
    <scope>NUCLEOTIDE SEQUENCE [LARGE SCALE GENOMIC DNA]</scope>
    <source>
        <strain evidence="3 5">2789STDY5834841</strain>
    </source>
</reference>
<evidence type="ECO:0000313" key="3">
    <source>
        <dbReference type="EMBL" id="CUN55620.1"/>
    </source>
</evidence>
<name>A0A173XWH1_9FIRM</name>
<dbReference type="EMBL" id="RCYR01000014">
    <property type="protein sequence ID" value="RYS79924.1"/>
    <property type="molecule type" value="Genomic_DNA"/>
</dbReference>
<keyword evidence="2" id="KW-0812">Transmembrane</keyword>
<feature type="compositionally biased region" description="Basic and acidic residues" evidence="1">
    <location>
        <begin position="202"/>
        <end position="211"/>
    </location>
</feature>
<reference evidence="4 6" key="2">
    <citation type="journal article" date="2019" name="Science, e1252229">
        <title>Invertible promoters mediate bacterial phase variation, antibiotic resistance, and host adaptation in the gut.</title>
        <authorList>
            <person name="Jiang X."/>
            <person name="Hall A.B."/>
            <person name="Arthur T.D."/>
            <person name="Plichta D.R."/>
            <person name="Covington C.T."/>
            <person name="Poyet M."/>
            <person name="Crothers J."/>
            <person name="Moses P.L."/>
            <person name="Tolonen A.C."/>
            <person name="Vlamakis H."/>
            <person name="Alm E.J."/>
            <person name="Xavier R.J."/>
        </authorList>
    </citation>
    <scope>NUCLEOTIDE SEQUENCE [LARGE SCALE GENOMIC DNA]</scope>
    <source>
        <strain evidence="4">Aa_0143</strain>
        <strain evidence="6">aa_0143</strain>
    </source>
</reference>
<organism evidence="3 5">
    <name type="scientific">[Ruminococcus] torques</name>
    <dbReference type="NCBI Taxonomy" id="33039"/>
    <lineage>
        <taxon>Bacteria</taxon>
        <taxon>Bacillati</taxon>
        <taxon>Bacillota</taxon>
        <taxon>Clostridia</taxon>
        <taxon>Lachnospirales</taxon>
        <taxon>Lachnospiraceae</taxon>
        <taxon>Mediterraneibacter</taxon>
    </lineage>
</organism>
<dbReference type="AlphaFoldDB" id="A0A173XWH1"/>
<feature type="transmembrane region" description="Helical" evidence="2">
    <location>
        <begin position="125"/>
        <end position="143"/>
    </location>
</feature>
<dbReference type="GeneID" id="97330447"/>
<feature type="region of interest" description="Disordered" evidence="1">
    <location>
        <begin position="263"/>
        <end position="304"/>
    </location>
</feature>
<feature type="compositionally biased region" description="Basic and acidic residues" evidence="1">
    <location>
        <begin position="290"/>
        <end position="304"/>
    </location>
</feature>
<accession>A0A173XWH1</accession>
<keyword evidence="2" id="KW-0472">Membrane</keyword>
<protein>
    <submittedName>
        <fullName evidence="3">Uncharacterized protein</fullName>
    </submittedName>
</protein>
<evidence type="ECO:0000313" key="4">
    <source>
        <dbReference type="EMBL" id="RYS79924.1"/>
    </source>
</evidence>
<feature type="transmembrane region" description="Helical" evidence="2">
    <location>
        <begin position="98"/>
        <end position="119"/>
    </location>
</feature>
<feature type="transmembrane region" description="Helical" evidence="2">
    <location>
        <begin position="12"/>
        <end position="29"/>
    </location>
</feature>
<dbReference type="RefSeq" id="WP_004848199.1">
    <property type="nucleotide sequence ID" value="NZ_AP028249.1"/>
</dbReference>
<evidence type="ECO:0000256" key="1">
    <source>
        <dbReference type="SAM" id="MobiDB-lite"/>
    </source>
</evidence>
<dbReference type="Proteomes" id="UP000292665">
    <property type="component" value="Unassembled WGS sequence"/>
</dbReference>
<dbReference type="EMBL" id="CYZO01000002">
    <property type="protein sequence ID" value="CUN55620.1"/>
    <property type="molecule type" value="Genomic_DNA"/>
</dbReference>
<sequence length="316" mass="35514">MLETMMVSSGSVMYVMAAVGILGVLAKIVNRMTLYRLIKAAGNMPKSTHKLMKLVKAKYEHACMAHESVENVGVFVEKYIYEYRGFLFRIHTWRQIELLSVWFVGILAVIGAALSYMEGGLTETVYQYIAGGAAEAVLLMVIIRMSDEPYKIKAIKMYMVDYLENVCAVRVRRQNRKEKEFIDVIPSENVNGGGKVKEQKTFAGADDKKEGASAGTVPVQENRADRKENAKGAATMQETEYEQWRAQAVREILDETGSSMVEKRLPINIEGEPQERKKAEKLSQNVGRGGGEHEPDSGHPQIREETIRQILEEFLA</sequence>
<dbReference type="Proteomes" id="UP000095787">
    <property type="component" value="Unassembled WGS sequence"/>
</dbReference>
<proteinExistence type="predicted"/>
<gene>
    <name evidence="4" type="ORF">EAI93_08365</name>
    <name evidence="3" type="ORF">ERS852456_00213</name>
</gene>
<feature type="region of interest" description="Disordered" evidence="1">
    <location>
        <begin position="202"/>
        <end position="228"/>
    </location>
</feature>
<evidence type="ECO:0000313" key="6">
    <source>
        <dbReference type="Proteomes" id="UP000292665"/>
    </source>
</evidence>
<keyword evidence="2" id="KW-1133">Transmembrane helix</keyword>
<evidence type="ECO:0000313" key="5">
    <source>
        <dbReference type="Proteomes" id="UP000095787"/>
    </source>
</evidence>
<evidence type="ECO:0000256" key="2">
    <source>
        <dbReference type="SAM" id="Phobius"/>
    </source>
</evidence>